<keyword evidence="1" id="KW-0472">Membrane</keyword>
<evidence type="ECO:0000313" key="2">
    <source>
        <dbReference type="EMBL" id="SFG44602.1"/>
    </source>
</evidence>
<reference evidence="3" key="1">
    <citation type="submission" date="2016-10" db="EMBL/GenBank/DDBJ databases">
        <authorList>
            <person name="Varghese N."/>
            <person name="Submissions S."/>
        </authorList>
    </citation>
    <scope>NUCLEOTIDE SEQUENCE [LARGE SCALE GENOMIC DNA]</scope>
    <source>
        <strain evidence="3">ATCC 700379</strain>
    </source>
</reference>
<dbReference type="AlphaFoldDB" id="A0A1I2RVM9"/>
<keyword evidence="1" id="KW-1133">Transmembrane helix</keyword>
<dbReference type="RefSeq" id="WP_093672064.1">
    <property type="nucleotide sequence ID" value="NZ_FOOY01000010.1"/>
</dbReference>
<name>A0A1I2RVM9_9BACL</name>
<accession>A0A1I2RVM9</accession>
<protein>
    <recommendedName>
        <fullName evidence="4">DUF4944 domain-containing protein</fullName>
    </recommendedName>
</protein>
<keyword evidence="3" id="KW-1185">Reference proteome</keyword>
<dbReference type="EMBL" id="FOOY01000010">
    <property type="protein sequence ID" value="SFG44602.1"/>
    <property type="molecule type" value="Genomic_DNA"/>
</dbReference>
<evidence type="ECO:0008006" key="4">
    <source>
        <dbReference type="Google" id="ProtNLM"/>
    </source>
</evidence>
<organism evidence="2 3">
    <name type="scientific">Sporolactobacillus nakayamae</name>
    <dbReference type="NCBI Taxonomy" id="269670"/>
    <lineage>
        <taxon>Bacteria</taxon>
        <taxon>Bacillati</taxon>
        <taxon>Bacillota</taxon>
        <taxon>Bacilli</taxon>
        <taxon>Bacillales</taxon>
        <taxon>Sporolactobacillaceae</taxon>
        <taxon>Sporolactobacillus</taxon>
    </lineage>
</organism>
<evidence type="ECO:0000313" key="3">
    <source>
        <dbReference type="Proteomes" id="UP000198752"/>
    </source>
</evidence>
<evidence type="ECO:0000256" key="1">
    <source>
        <dbReference type="SAM" id="Phobius"/>
    </source>
</evidence>
<gene>
    <name evidence="2" type="ORF">SAMN02982927_01758</name>
</gene>
<keyword evidence="1" id="KW-0812">Transmembrane</keyword>
<proteinExistence type="predicted"/>
<feature type="transmembrane region" description="Helical" evidence="1">
    <location>
        <begin position="6"/>
        <end position="29"/>
    </location>
</feature>
<sequence>MSKKRLIQTLAMCGLVILILFACYLVYLYQHPIWEGKSKNWSGRYYYTLPMKRYTGRLYWRGSKKITVTQTTFYENNKRATNANDNITVRKSVGFVEQDAQPSPDTSILIVFVKWKKDGKQYGELINLHRKRIYKPYYVFRIN</sequence>
<dbReference type="PROSITE" id="PS51257">
    <property type="entry name" value="PROKAR_LIPOPROTEIN"/>
    <property type="match status" value="1"/>
</dbReference>
<dbReference type="Proteomes" id="UP000198752">
    <property type="component" value="Unassembled WGS sequence"/>
</dbReference>